<dbReference type="EMBL" id="ACLF03000003">
    <property type="protein sequence ID" value="EFQ84095.1"/>
    <property type="molecule type" value="Genomic_DNA"/>
</dbReference>
<feature type="region of interest" description="Disordered" evidence="1">
    <location>
        <begin position="1"/>
        <end position="20"/>
    </location>
</feature>
<dbReference type="InterPro" id="IPR024498">
    <property type="entry name" value="DUF2786"/>
</dbReference>
<gene>
    <name evidence="3" type="ORF">HMPREF0063_10811</name>
</gene>
<organism evidence="3 4">
    <name type="scientific">Aeromicrobium marinum DSM 15272</name>
    <dbReference type="NCBI Taxonomy" id="585531"/>
    <lineage>
        <taxon>Bacteria</taxon>
        <taxon>Bacillati</taxon>
        <taxon>Actinomycetota</taxon>
        <taxon>Actinomycetes</taxon>
        <taxon>Propionibacteriales</taxon>
        <taxon>Nocardioidaceae</taxon>
        <taxon>Aeromicrobium</taxon>
    </lineage>
</organism>
<evidence type="ECO:0000313" key="4">
    <source>
        <dbReference type="Proteomes" id="UP000003111"/>
    </source>
</evidence>
<dbReference type="RefSeq" id="WP_007077833.1">
    <property type="nucleotide sequence ID" value="NZ_CM001024.1"/>
</dbReference>
<dbReference type="HOGENOM" id="CLU_042647_0_0_11"/>
<dbReference type="eggNOG" id="ENOG5031KBW">
    <property type="taxonomic scope" value="Bacteria"/>
</dbReference>
<dbReference type="Proteomes" id="UP000003111">
    <property type="component" value="Unassembled WGS sequence"/>
</dbReference>
<protein>
    <recommendedName>
        <fullName evidence="2">DUF2786 domain-containing protein</fullName>
    </recommendedName>
</protein>
<comment type="caution">
    <text evidence="3">The sequence shown here is derived from an EMBL/GenBank/DDBJ whole genome shotgun (WGS) entry which is preliminary data.</text>
</comment>
<name>E2SA21_9ACTN</name>
<keyword evidence="4" id="KW-1185">Reference proteome</keyword>
<dbReference type="AlphaFoldDB" id="E2SA21"/>
<reference evidence="3" key="1">
    <citation type="submission" date="2010-08" db="EMBL/GenBank/DDBJ databases">
        <authorList>
            <person name="Muzny D."/>
            <person name="Qin X."/>
            <person name="Buhay C."/>
            <person name="Dugan-Rocha S."/>
            <person name="Ding Y."/>
            <person name="Chen G."/>
            <person name="Hawes A."/>
            <person name="Holder M."/>
            <person name="Jhangiani S."/>
            <person name="Johnson A."/>
            <person name="Khan Z."/>
            <person name="Li Z."/>
            <person name="Liu W."/>
            <person name="Liu X."/>
            <person name="Perez L."/>
            <person name="Shen H."/>
            <person name="Wang Q."/>
            <person name="Watt J."/>
            <person name="Xi L."/>
            <person name="Xin Y."/>
            <person name="Zhou J."/>
            <person name="Deng J."/>
            <person name="Jiang H."/>
            <person name="Liu Y."/>
            <person name="Qu J."/>
            <person name="Song X.-Z."/>
            <person name="Zhang L."/>
            <person name="Villasana D."/>
            <person name="Johnson A."/>
            <person name="Liu J."/>
            <person name="Liyanage D."/>
            <person name="Lorensuhewa L."/>
            <person name="Robinson T."/>
            <person name="Song A."/>
            <person name="Song B.-B."/>
            <person name="Dinh H."/>
            <person name="Thornton R."/>
            <person name="Coyle M."/>
            <person name="Francisco L."/>
            <person name="Jackson L."/>
            <person name="Javaid M."/>
            <person name="Korchina V."/>
            <person name="Kovar C."/>
            <person name="Mata R."/>
            <person name="Mathew T."/>
            <person name="Ngo R."/>
            <person name="Nguyen L."/>
            <person name="Nguyen N."/>
            <person name="Okwuonu G."/>
            <person name="Ongeri F."/>
            <person name="Pham C."/>
            <person name="Simmons D."/>
            <person name="Wilczek-Boney K."/>
            <person name="Hale W."/>
            <person name="Jakkamsetti A."/>
            <person name="Pham P."/>
            <person name="Ruth R."/>
            <person name="San Lucas F."/>
            <person name="Warren J."/>
            <person name="Zhang J."/>
            <person name="Zhao Z."/>
            <person name="Zhou C."/>
            <person name="Zhu D."/>
            <person name="Lee S."/>
            <person name="Bess C."/>
            <person name="Blankenburg K."/>
            <person name="Forbes L."/>
            <person name="Fu Q."/>
            <person name="Gubbala S."/>
            <person name="Hirani K."/>
            <person name="Jayaseelan J.C."/>
            <person name="Lara F."/>
            <person name="Munidasa M."/>
            <person name="Palculict T."/>
            <person name="Patil S."/>
            <person name="Pu L.-L."/>
            <person name="Saada N."/>
            <person name="Tang L."/>
            <person name="Weissenberger G."/>
            <person name="Zhu Y."/>
            <person name="Hemphill L."/>
            <person name="Shang Y."/>
            <person name="Youmans B."/>
            <person name="Ayvaz T."/>
            <person name="Ross M."/>
            <person name="Santibanez J."/>
            <person name="Aqrawi P."/>
            <person name="Gross S."/>
            <person name="Joshi V."/>
            <person name="Fowler G."/>
            <person name="Nazareth L."/>
            <person name="Reid J."/>
            <person name="Worley K."/>
            <person name="Petrosino J."/>
            <person name="Highlander S."/>
            <person name="Gibbs R."/>
        </authorList>
    </citation>
    <scope>NUCLEOTIDE SEQUENCE [LARGE SCALE GENOMIC DNA]</scope>
    <source>
        <strain evidence="3">DSM 15272</strain>
    </source>
</reference>
<evidence type="ECO:0000256" key="1">
    <source>
        <dbReference type="SAM" id="MobiDB-lite"/>
    </source>
</evidence>
<sequence>MGQESRRRREARRRSNQRPGADGIAALLDLAVRHAVHAPATAGPHIRVLHDLGAAPPVVDEVVARIGAAWEQGWQPRDLLHASRRHTTAAATRWLSRAILVESHRSGAPHRAPRSWLDQLDVLESSVTPAADELLPSTDHPDQAAWLAALVTLDLLRGLPRVRVVDAVPSQWDRLGRPSTVPETGRIDARQAKALTTVRALLAKAESTDFAAEAEAFTAKAQSLMTRHALDEALITADIEGGVVVRARRILVHHPYPVEKASLLDQVARANRTRAVWDEFASSVTVVGVPTDLDQVEMLFTSTLVQATRAMTHAGQAADSAPVDRSSSFRKSFLVAYAQRIGQRLTVTAEEATASYGSALVPVLARQGEAVTAEFERLFPRVTTTSRRRSYDRRGWDAGTRAADDTVLPSAMLE</sequence>
<evidence type="ECO:0000259" key="2">
    <source>
        <dbReference type="Pfam" id="PF10979"/>
    </source>
</evidence>
<proteinExistence type="predicted"/>
<dbReference type="Pfam" id="PF10979">
    <property type="entry name" value="DUF2786"/>
    <property type="match status" value="1"/>
</dbReference>
<accession>E2SA21</accession>
<evidence type="ECO:0000313" key="3">
    <source>
        <dbReference type="EMBL" id="EFQ84095.1"/>
    </source>
</evidence>
<dbReference type="OrthoDB" id="3508128at2"/>
<dbReference type="STRING" id="585531.HMPREF0063_10811"/>
<feature type="domain" description="DUF2786" evidence="2">
    <location>
        <begin position="193"/>
        <end position="232"/>
    </location>
</feature>